<feature type="transmembrane region" description="Helical" evidence="10">
    <location>
        <begin position="28"/>
        <end position="54"/>
    </location>
</feature>
<proteinExistence type="inferred from homology"/>
<dbReference type="GO" id="GO:0005549">
    <property type="term" value="F:odorant binding"/>
    <property type="evidence" value="ECO:0007669"/>
    <property type="project" value="InterPro"/>
</dbReference>
<dbReference type="PANTHER" id="PTHR21137">
    <property type="entry name" value="ODORANT RECEPTOR"/>
    <property type="match status" value="1"/>
</dbReference>
<comment type="caution">
    <text evidence="11">The sequence shown here is derived from an EMBL/GenBank/DDBJ whole genome shotgun (WGS) entry which is preliminary data.</text>
</comment>
<evidence type="ECO:0000256" key="4">
    <source>
        <dbReference type="ARBA" id="ARBA00022692"/>
    </source>
</evidence>
<dbReference type="GO" id="GO:0004984">
    <property type="term" value="F:olfactory receptor activity"/>
    <property type="evidence" value="ECO:0007669"/>
    <property type="project" value="InterPro"/>
</dbReference>
<keyword evidence="5 10" id="KW-0552">Olfaction</keyword>
<gene>
    <name evidence="11" type="ORF">DMN91_009874</name>
</gene>
<feature type="transmembrane region" description="Helical" evidence="10">
    <location>
        <begin position="175"/>
        <end position="194"/>
    </location>
</feature>
<dbReference type="EMBL" id="QOIP01000010">
    <property type="protein sequence ID" value="RLU17638.1"/>
    <property type="molecule type" value="Genomic_DNA"/>
</dbReference>
<evidence type="ECO:0000256" key="3">
    <source>
        <dbReference type="ARBA" id="ARBA00022606"/>
    </source>
</evidence>
<keyword evidence="9 10" id="KW-0807">Transducer</keyword>
<keyword evidence="2" id="KW-1003">Cell membrane</keyword>
<evidence type="ECO:0000256" key="6">
    <source>
        <dbReference type="ARBA" id="ARBA00022989"/>
    </source>
</evidence>
<evidence type="ECO:0000256" key="10">
    <source>
        <dbReference type="RuleBase" id="RU351113"/>
    </source>
</evidence>
<accession>A0A3L8DCJ2</accession>
<feature type="transmembrane region" description="Helical" evidence="10">
    <location>
        <begin position="362"/>
        <end position="387"/>
    </location>
</feature>
<dbReference type="GO" id="GO:0007165">
    <property type="term" value="P:signal transduction"/>
    <property type="evidence" value="ECO:0007669"/>
    <property type="project" value="UniProtKB-KW"/>
</dbReference>
<keyword evidence="6 10" id="KW-1133">Transmembrane helix</keyword>
<evidence type="ECO:0000313" key="11">
    <source>
        <dbReference type="EMBL" id="RLU17638.1"/>
    </source>
</evidence>
<name>A0A3L8DCJ2_OOCBI</name>
<dbReference type="InterPro" id="IPR004117">
    <property type="entry name" value="7tm6_olfct_rcpt"/>
</dbReference>
<evidence type="ECO:0000256" key="8">
    <source>
        <dbReference type="ARBA" id="ARBA00023170"/>
    </source>
</evidence>
<dbReference type="OrthoDB" id="7550312at2759"/>
<evidence type="ECO:0000313" key="12">
    <source>
        <dbReference type="Proteomes" id="UP000279307"/>
    </source>
</evidence>
<organism evidence="11 12">
    <name type="scientific">Ooceraea biroi</name>
    <name type="common">Clonal raider ant</name>
    <name type="synonym">Cerapachys biroi</name>
    <dbReference type="NCBI Taxonomy" id="2015173"/>
    <lineage>
        <taxon>Eukaryota</taxon>
        <taxon>Metazoa</taxon>
        <taxon>Ecdysozoa</taxon>
        <taxon>Arthropoda</taxon>
        <taxon>Hexapoda</taxon>
        <taxon>Insecta</taxon>
        <taxon>Pterygota</taxon>
        <taxon>Neoptera</taxon>
        <taxon>Endopterygota</taxon>
        <taxon>Hymenoptera</taxon>
        <taxon>Apocrita</taxon>
        <taxon>Aculeata</taxon>
        <taxon>Formicoidea</taxon>
        <taxon>Formicidae</taxon>
        <taxon>Dorylinae</taxon>
        <taxon>Ooceraea</taxon>
    </lineage>
</organism>
<comment type="similarity">
    <text evidence="10">Belongs to the insect chemoreceptor superfamily. Heteromeric odorant receptor channel (TC 1.A.69) family.</text>
</comment>
<evidence type="ECO:0000256" key="7">
    <source>
        <dbReference type="ARBA" id="ARBA00023136"/>
    </source>
</evidence>
<comment type="subcellular location">
    <subcellularLocation>
        <location evidence="1 10">Cell membrane</location>
        <topology evidence="1 10">Multi-pass membrane protein</topology>
    </subcellularLocation>
</comment>
<keyword evidence="7 10" id="KW-0472">Membrane</keyword>
<dbReference type="GO" id="GO:0005886">
    <property type="term" value="C:plasma membrane"/>
    <property type="evidence" value="ECO:0007669"/>
    <property type="project" value="UniProtKB-SubCell"/>
</dbReference>
<feature type="transmembrane region" description="Helical" evidence="10">
    <location>
        <begin position="119"/>
        <end position="140"/>
    </location>
</feature>
<keyword evidence="8 10" id="KW-0675">Receptor</keyword>
<feature type="transmembrane region" description="Helical" evidence="10">
    <location>
        <begin position="263"/>
        <end position="283"/>
    </location>
</feature>
<protein>
    <recommendedName>
        <fullName evidence="10">Odorant receptor</fullName>
    </recommendedName>
</protein>
<feature type="transmembrane region" description="Helical" evidence="10">
    <location>
        <begin position="295"/>
        <end position="314"/>
    </location>
</feature>
<dbReference type="PANTHER" id="PTHR21137:SF35">
    <property type="entry name" value="ODORANT RECEPTOR 19A-RELATED"/>
    <property type="match status" value="1"/>
</dbReference>
<reference evidence="11 12" key="1">
    <citation type="journal article" date="2018" name="Genome Res.">
        <title>The genomic architecture and molecular evolution of ant odorant receptors.</title>
        <authorList>
            <person name="McKenzie S.K."/>
            <person name="Kronauer D.J.C."/>
        </authorList>
    </citation>
    <scope>NUCLEOTIDE SEQUENCE [LARGE SCALE GENOMIC DNA]</scope>
    <source>
        <strain evidence="11">Clonal line C1</strain>
    </source>
</reference>
<dbReference type="Proteomes" id="UP000279307">
    <property type="component" value="Chromosome 10"/>
</dbReference>
<evidence type="ECO:0000256" key="5">
    <source>
        <dbReference type="ARBA" id="ARBA00022725"/>
    </source>
</evidence>
<evidence type="ECO:0000256" key="9">
    <source>
        <dbReference type="ARBA" id="ARBA00023224"/>
    </source>
</evidence>
<dbReference type="AlphaFoldDB" id="A0A3L8DCJ2"/>
<feature type="transmembrane region" description="Helical" evidence="10">
    <location>
        <begin position="66"/>
        <end position="85"/>
    </location>
</feature>
<evidence type="ECO:0000256" key="1">
    <source>
        <dbReference type="ARBA" id="ARBA00004651"/>
    </source>
</evidence>
<keyword evidence="3 10" id="KW-0716">Sensory transduction</keyword>
<keyword evidence="4 10" id="KW-0812">Transmembrane</keyword>
<sequence length="393" mass="46032">MVFVGERCFIFHRILLVAMGLWPYQKPFIWRIQAVFFFSTYCCTLFFQLLTFVTTACNTDCTLKRFSYFSIYFIHILSYCCFYFNSEIIKKTLEHMQFDWKLFKNSEAINVFEEYLFEAYIVLFSAFIFVLLTAISFVTLECRSMILDVIIPVNESRPRKIEMDFELFVDQEQYFVLYLVQEIVGMGIGAWSLLTTGTFLTTVMKHFCATYKIASYLIRNAVTVRTLHLPIAQRIQFMFRCICLSVQIHRRTLMLCNSMIISFNLWLSPICGLCVLVLSCVLFRIYNAIMQFSDFYDILLCYMILFCCIMYMLLASFLAESYTEHSIGLLESTYNTFWYVAPLPIQKLFLIMQKSIRSHKIVVGGICVASIEGFMTFMTTAVSYFTVLHAIMS</sequence>
<evidence type="ECO:0000256" key="2">
    <source>
        <dbReference type="ARBA" id="ARBA00022475"/>
    </source>
</evidence>